<comment type="similarity">
    <text evidence="2">Belongs to the MSOX/MTOX family.</text>
</comment>
<dbReference type="Proteomes" id="UP000019384">
    <property type="component" value="Unassembled WGS sequence"/>
</dbReference>
<dbReference type="RefSeq" id="XP_022459899.1">
    <property type="nucleotide sequence ID" value="XM_022602346.1"/>
</dbReference>
<proteinExistence type="inferred from homology"/>
<name>W6MRN2_9ASCO</name>
<comment type="cofactor">
    <cofactor evidence="1">
        <name>FAD</name>
        <dbReference type="ChEBI" id="CHEBI:57692"/>
    </cofactor>
</comment>
<evidence type="ECO:0000259" key="6">
    <source>
        <dbReference type="Pfam" id="PF01266"/>
    </source>
</evidence>
<dbReference type="GO" id="GO:0050660">
    <property type="term" value="F:flavin adenine dinucleotide binding"/>
    <property type="evidence" value="ECO:0007669"/>
    <property type="project" value="InterPro"/>
</dbReference>
<dbReference type="Pfam" id="PF01266">
    <property type="entry name" value="DAO"/>
    <property type="match status" value="1"/>
</dbReference>
<organism evidence="7 8">
    <name type="scientific">Kuraishia capsulata CBS 1993</name>
    <dbReference type="NCBI Taxonomy" id="1382522"/>
    <lineage>
        <taxon>Eukaryota</taxon>
        <taxon>Fungi</taxon>
        <taxon>Dikarya</taxon>
        <taxon>Ascomycota</taxon>
        <taxon>Saccharomycotina</taxon>
        <taxon>Pichiomycetes</taxon>
        <taxon>Pichiales</taxon>
        <taxon>Pichiaceae</taxon>
        <taxon>Kuraishia</taxon>
    </lineage>
</organism>
<keyword evidence="5" id="KW-0560">Oxidoreductase</keyword>
<evidence type="ECO:0000256" key="3">
    <source>
        <dbReference type="ARBA" id="ARBA00022630"/>
    </source>
</evidence>
<keyword evidence="8" id="KW-1185">Reference proteome</keyword>
<dbReference type="GeneID" id="34521287"/>
<feature type="domain" description="FAD dependent oxidoreductase" evidence="6">
    <location>
        <begin position="5"/>
        <end position="365"/>
    </location>
</feature>
<evidence type="ECO:0000256" key="2">
    <source>
        <dbReference type="ARBA" id="ARBA00010989"/>
    </source>
</evidence>
<dbReference type="EMBL" id="HG793128">
    <property type="protein sequence ID" value="CDK27907.1"/>
    <property type="molecule type" value="Genomic_DNA"/>
</dbReference>
<reference evidence="7" key="1">
    <citation type="submission" date="2013-12" db="EMBL/GenBank/DDBJ databases">
        <authorList>
            <person name="Genoscope - CEA"/>
        </authorList>
    </citation>
    <scope>NUCLEOTIDE SEQUENCE</scope>
    <source>
        <strain evidence="7">CBS 1993</strain>
    </source>
</reference>
<keyword evidence="4" id="KW-0274">FAD</keyword>
<keyword evidence="3" id="KW-0285">Flavoprotein</keyword>
<dbReference type="InterPro" id="IPR006076">
    <property type="entry name" value="FAD-dep_OxRdtase"/>
</dbReference>
<dbReference type="InterPro" id="IPR036188">
    <property type="entry name" value="FAD/NAD-bd_sf"/>
</dbReference>
<dbReference type="OrthoDB" id="2219495at2759"/>
<dbReference type="Gene3D" id="3.30.9.10">
    <property type="entry name" value="D-Amino Acid Oxidase, subunit A, domain 2"/>
    <property type="match status" value="1"/>
</dbReference>
<protein>
    <recommendedName>
        <fullName evidence="6">FAD dependent oxidoreductase domain-containing protein</fullName>
    </recommendedName>
</protein>
<dbReference type="PANTHER" id="PTHR10961">
    <property type="entry name" value="PEROXISOMAL SARCOSINE OXIDASE"/>
    <property type="match status" value="1"/>
</dbReference>
<dbReference type="SMR" id="W6MRN2"/>
<evidence type="ECO:0000313" key="7">
    <source>
        <dbReference type="EMBL" id="CDK27907.1"/>
    </source>
</evidence>
<evidence type="ECO:0000256" key="4">
    <source>
        <dbReference type="ARBA" id="ARBA00022827"/>
    </source>
</evidence>
<dbReference type="GO" id="GO:0051698">
    <property type="term" value="F:saccharopine oxidase activity"/>
    <property type="evidence" value="ECO:0007669"/>
    <property type="project" value="TreeGrafter"/>
</dbReference>
<dbReference type="InterPro" id="IPR045170">
    <property type="entry name" value="MTOX"/>
</dbReference>
<dbReference type="SUPFAM" id="SSF51905">
    <property type="entry name" value="FAD/NAD(P)-binding domain"/>
    <property type="match status" value="1"/>
</dbReference>
<accession>W6MRN2</accession>
<dbReference type="HOGENOM" id="CLU_007884_0_2_1"/>
<evidence type="ECO:0000313" key="8">
    <source>
        <dbReference type="Proteomes" id="UP000019384"/>
    </source>
</evidence>
<dbReference type="AlphaFoldDB" id="W6MRN2"/>
<dbReference type="PANTHER" id="PTHR10961:SF26">
    <property type="entry name" value="L-SACCHAROPINE OXIDASE"/>
    <property type="match status" value="1"/>
</dbReference>
<gene>
    <name evidence="7" type="ORF">KUCA_T00003887001</name>
</gene>
<dbReference type="GO" id="GO:0008115">
    <property type="term" value="F:sarcosine oxidase activity"/>
    <property type="evidence" value="ECO:0007669"/>
    <property type="project" value="TreeGrafter"/>
</dbReference>
<dbReference type="STRING" id="1382522.W6MRN2"/>
<sequence>MAIQFAIVGSGAFGLATALHLTKLGYNDIVCFDKETVPSPVAAANDSNKVVDWLCHEINDQISSADRVAAEAMEMWQKDEFYNRFYHQRGMVVSASKTESLAVLEKHANIHKIHEFLETPADFRRHIPVLDGPLENWKGYVMEPEDGWVHSRDCIKALANLLERRNVKFVSGDDGDITKVVEKDGAVGYLESVSGKRYKAANYIVCAGAGVTRIIDLEDQVQSRCWSVAHIKVSEEEASQFNGLPLLMNLNEGYYFEPDENDTVKVVWEFPGFVNFESDHVSVPDYTVPANSAPGETQIRRFLRNALPSLADRPFESRKLCWCAMTADRQLLICRHPHLANLTVASGDSYISFRLTPVIGQYIAAVAIKGNQGLNIQDRKTWEWRPGLKFTDKPIDLPR</sequence>
<reference evidence="7" key="2">
    <citation type="submission" date="2014-02" db="EMBL/GenBank/DDBJ databases">
        <title>Complete DNA sequence of /Kuraishia capsulata/ illustrates novel genomic features among budding yeasts (/Saccharomycotina/).</title>
        <authorList>
            <person name="Morales L."/>
            <person name="Noel B."/>
            <person name="Porcel B."/>
            <person name="Marcet-Houben M."/>
            <person name="Hullo M-F."/>
            <person name="Sacerdot C."/>
            <person name="Tekaia F."/>
            <person name="Leh-Louis V."/>
            <person name="Despons L."/>
            <person name="Khanna V."/>
            <person name="Aury J-M."/>
            <person name="Barbe V."/>
            <person name="Couloux A."/>
            <person name="Labadie K."/>
            <person name="Pelletier E."/>
            <person name="Souciet J-L."/>
            <person name="Boekhout T."/>
            <person name="Gabaldon T."/>
            <person name="Wincker P."/>
            <person name="Dujon B."/>
        </authorList>
    </citation>
    <scope>NUCLEOTIDE SEQUENCE</scope>
    <source>
        <strain evidence="7">CBS 1993</strain>
    </source>
</reference>
<dbReference type="Gene3D" id="3.50.50.60">
    <property type="entry name" value="FAD/NAD(P)-binding domain"/>
    <property type="match status" value="1"/>
</dbReference>
<evidence type="ECO:0000256" key="5">
    <source>
        <dbReference type="ARBA" id="ARBA00023002"/>
    </source>
</evidence>
<evidence type="ECO:0000256" key="1">
    <source>
        <dbReference type="ARBA" id="ARBA00001974"/>
    </source>
</evidence>